<dbReference type="Pfam" id="PF09801">
    <property type="entry name" value="SYS1"/>
    <property type="match status" value="1"/>
</dbReference>
<keyword evidence="5" id="KW-0653">Protein transport</keyword>
<dbReference type="EMBL" id="CAUYUJ010004102">
    <property type="protein sequence ID" value="CAK0808148.1"/>
    <property type="molecule type" value="Genomic_DNA"/>
</dbReference>
<evidence type="ECO:0000256" key="3">
    <source>
        <dbReference type="ARBA" id="ARBA00022448"/>
    </source>
</evidence>
<feature type="region of interest" description="Disordered" evidence="9">
    <location>
        <begin position="1"/>
        <end position="24"/>
    </location>
</feature>
<keyword evidence="3" id="KW-0813">Transport</keyword>
<dbReference type="PANTHER" id="PTHR12952:SF0">
    <property type="entry name" value="PROTEIN SYS1 HOMOLOG"/>
    <property type="match status" value="1"/>
</dbReference>
<gene>
    <name evidence="11" type="ORF">PCOR1329_LOCUS13822</name>
</gene>
<evidence type="ECO:0000256" key="8">
    <source>
        <dbReference type="ARBA" id="ARBA00023136"/>
    </source>
</evidence>
<evidence type="ECO:0000313" key="12">
    <source>
        <dbReference type="Proteomes" id="UP001189429"/>
    </source>
</evidence>
<sequence length="284" mass="30614">MCRPGPRGQSPCSRPAGGRPQRAAPRARMAAEGKFFGASKFDPRLISTQIVVMQAAFWFCFAGVYSIANWIIGAPQSLSQMFVGKGYTWATTPGLALACSLWATTFAMVAALRIVVERAKKCLDFVATYHIFHLVATCFVSGFPSELHWWVIHAAALIVAVVVGEYVCMLGDIDDQGDQDGLEGVQGAGQKGAPAPAAGVALLTAAGVPLLDQRSRAGGWRRSRVCPGRPRCPRSRAAGEAQNGRRRLLLKWGWASRGGPQYFPSYPFPLRPRPVGRCAAHRCG</sequence>
<keyword evidence="6 10" id="KW-1133">Transmembrane helix</keyword>
<evidence type="ECO:0000256" key="9">
    <source>
        <dbReference type="SAM" id="MobiDB-lite"/>
    </source>
</evidence>
<evidence type="ECO:0000256" key="5">
    <source>
        <dbReference type="ARBA" id="ARBA00022927"/>
    </source>
</evidence>
<evidence type="ECO:0000256" key="1">
    <source>
        <dbReference type="ARBA" id="ARBA00004653"/>
    </source>
</evidence>
<comment type="subcellular location">
    <subcellularLocation>
        <location evidence="1">Golgi apparatus membrane</location>
        <topology evidence="1">Multi-pass membrane protein</topology>
    </subcellularLocation>
</comment>
<organism evidence="11 12">
    <name type="scientific">Prorocentrum cordatum</name>
    <dbReference type="NCBI Taxonomy" id="2364126"/>
    <lineage>
        <taxon>Eukaryota</taxon>
        <taxon>Sar</taxon>
        <taxon>Alveolata</taxon>
        <taxon>Dinophyceae</taxon>
        <taxon>Prorocentrales</taxon>
        <taxon>Prorocentraceae</taxon>
        <taxon>Prorocentrum</taxon>
    </lineage>
</organism>
<feature type="transmembrane region" description="Helical" evidence="10">
    <location>
        <begin position="123"/>
        <end position="143"/>
    </location>
</feature>
<protein>
    <recommendedName>
        <fullName evidence="13">Protein SYS1 homolog</fullName>
    </recommendedName>
</protein>
<accession>A0ABN9QVF9</accession>
<feature type="transmembrane region" description="Helical" evidence="10">
    <location>
        <begin position="50"/>
        <end position="72"/>
    </location>
</feature>
<keyword evidence="4 10" id="KW-0812">Transmembrane</keyword>
<evidence type="ECO:0000256" key="7">
    <source>
        <dbReference type="ARBA" id="ARBA00023034"/>
    </source>
</evidence>
<dbReference type="Proteomes" id="UP001189429">
    <property type="component" value="Unassembled WGS sequence"/>
</dbReference>
<comment type="caution">
    <text evidence="11">The sequence shown here is derived from an EMBL/GenBank/DDBJ whole genome shotgun (WGS) entry which is preliminary data.</text>
</comment>
<evidence type="ECO:0000313" key="11">
    <source>
        <dbReference type="EMBL" id="CAK0808148.1"/>
    </source>
</evidence>
<proteinExistence type="inferred from homology"/>
<keyword evidence="7" id="KW-0333">Golgi apparatus</keyword>
<feature type="transmembrane region" description="Helical" evidence="10">
    <location>
        <begin position="92"/>
        <end position="116"/>
    </location>
</feature>
<comment type="similarity">
    <text evidence="2">Belongs to the SYS1 family.</text>
</comment>
<dbReference type="InterPro" id="IPR019185">
    <property type="entry name" value="Integral_membrane_SYS1-rel"/>
</dbReference>
<reference evidence="11" key="1">
    <citation type="submission" date="2023-10" db="EMBL/GenBank/DDBJ databases">
        <authorList>
            <person name="Chen Y."/>
            <person name="Shah S."/>
            <person name="Dougan E. K."/>
            <person name="Thang M."/>
            <person name="Chan C."/>
        </authorList>
    </citation>
    <scope>NUCLEOTIDE SEQUENCE [LARGE SCALE GENOMIC DNA]</scope>
</reference>
<evidence type="ECO:0000256" key="10">
    <source>
        <dbReference type="SAM" id="Phobius"/>
    </source>
</evidence>
<name>A0ABN9QVF9_9DINO</name>
<keyword evidence="8 10" id="KW-0472">Membrane</keyword>
<feature type="transmembrane region" description="Helical" evidence="10">
    <location>
        <begin position="149"/>
        <end position="168"/>
    </location>
</feature>
<keyword evidence="12" id="KW-1185">Reference proteome</keyword>
<dbReference type="PANTHER" id="PTHR12952">
    <property type="entry name" value="SYS1"/>
    <property type="match status" value="1"/>
</dbReference>
<evidence type="ECO:0008006" key="13">
    <source>
        <dbReference type="Google" id="ProtNLM"/>
    </source>
</evidence>
<evidence type="ECO:0000256" key="4">
    <source>
        <dbReference type="ARBA" id="ARBA00022692"/>
    </source>
</evidence>
<evidence type="ECO:0000256" key="2">
    <source>
        <dbReference type="ARBA" id="ARBA00008160"/>
    </source>
</evidence>
<feature type="compositionally biased region" description="Low complexity" evidence="9">
    <location>
        <begin position="14"/>
        <end position="24"/>
    </location>
</feature>
<evidence type="ECO:0000256" key="6">
    <source>
        <dbReference type="ARBA" id="ARBA00022989"/>
    </source>
</evidence>